<organism evidence="1 2">
    <name type="scientific">Austropuccinia psidii MF-1</name>
    <dbReference type="NCBI Taxonomy" id="1389203"/>
    <lineage>
        <taxon>Eukaryota</taxon>
        <taxon>Fungi</taxon>
        <taxon>Dikarya</taxon>
        <taxon>Basidiomycota</taxon>
        <taxon>Pucciniomycotina</taxon>
        <taxon>Pucciniomycetes</taxon>
        <taxon>Pucciniales</taxon>
        <taxon>Sphaerophragmiaceae</taxon>
        <taxon>Austropuccinia</taxon>
    </lineage>
</organism>
<dbReference type="AlphaFoldDB" id="A0A9Q3EUB8"/>
<sequence>MTEGIQDLQWLKNLILKSTNEHLRQTLFADNQSTIAIASNHVYHHGTRHINFQLHFIRDLIEEEKLEINYLDTKNMIADSLTENNPFNKSINHLKIIFGNKGLSSKAE</sequence>
<reference evidence="1" key="1">
    <citation type="submission" date="2021-03" db="EMBL/GenBank/DDBJ databases">
        <title>Draft genome sequence of rust myrtle Austropuccinia psidii MF-1, a brazilian biotype.</title>
        <authorList>
            <person name="Quecine M.C."/>
            <person name="Pachon D.M.R."/>
            <person name="Bonatelli M.L."/>
            <person name="Correr F.H."/>
            <person name="Franceschini L.M."/>
            <person name="Leite T.F."/>
            <person name="Margarido G.R.A."/>
            <person name="Almeida C.A."/>
            <person name="Ferrarezi J.A."/>
            <person name="Labate C.A."/>
        </authorList>
    </citation>
    <scope>NUCLEOTIDE SEQUENCE</scope>
    <source>
        <strain evidence="1">MF-1</strain>
    </source>
</reference>
<accession>A0A9Q3EUB8</accession>
<proteinExistence type="predicted"/>
<evidence type="ECO:0000313" key="2">
    <source>
        <dbReference type="Proteomes" id="UP000765509"/>
    </source>
</evidence>
<gene>
    <name evidence="1" type="ORF">O181_067144</name>
</gene>
<dbReference type="OrthoDB" id="3344688at2759"/>
<protein>
    <recommendedName>
        <fullName evidence="3">Copia protein</fullName>
    </recommendedName>
</protein>
<keyword evidence="2" id="KW-1185">Reference proteome</keyword>
<dbReference type="CDD" id="cd09272">
    <property type="entry name" value="RNase_HI_RT_Ty1"/>
    <property type="match status" value="1"/>
</dbReference>
<name>A0A9Q3EUB8_9BASI</name>
<dbReference type="EMBL" id="AVOT02033520">
    <property type="protein sequence ID" value="MBW0527429.1"/>
    <property type="molecule type" value="Genomic_DNA"/>
</dbReference>
<dbReference type="Proteomes" id="UP000765509">
    <property type="component" value="Unassembled WGS sequence"/>
</dbReference>
<evidence type="ECO:0000313" key="1">
    <source>
        <dbReference type="EMBL" id="MBW0527429.1"/>
    </source>
</evidence>
<evidence type="ECO:0008006" key="3">
    <source>
        <dbReference type="Google" id="ProtNLM"/>
    </source>
</evidence>
<comment type="caution">
    <text evidence="1">The sequence shown here is derived from an EMBL/GenBank/DDBJ whole genome shotgun (WGS) entry which is preliminary data.</text>
</comment>